<protein>
    <submittedName>
        <fullName evidence="1">Uncharacterized protein</fullName>
    </submittedName>
</protein>
<name>A0A6M3IUT8_9ZZZZ</name>
<proteinExistence type="predicted"/>
<dbReference type="AlphaFoldDB" id="A0A6M3IUT8"/>
<reference evidence="1" key="1">
    <citation type="submission" date="2020-03" db="EMBL/GenBank/DDBJ databases">
        <title>The deep terrestrial virosphere.</title>
        <authorList>
            <person name="Holmfeldt K."/>
            <person name="Nilsson E."/>
            <person name="Simone D."/>
            <person name="Lopez-Fernandez M."/>
            <person name="Wu X."/>
            <person name="de Brujin I."/>
            <person name="Lundin D."/>
            <person name="Andersson A."/>
            <person name="Bertilsson S."/>
            <person name="Dopson M."/>
        </authorList>
    </citation>
    <scope>NUCLEOTIDE SEQUENCE</scope>
    <source>
        <strain evidence="1">MM415B00972</strain>
    </source>
</reference>
<sequence length="63" mass="7389">MSTVTIQANEYNYLLELAARLEWMCDLLDMQEVSDFALSFPEVRKLDDIMRPWRPKAKTAPEP</sequence>
<gene>
    <name evidence="1" type="ORF">MM415B00972_0027</name>
</gene>
<evidence type="ECO:0000313" key="1">
    <source>
        <dbReference type="EMBL" id="QJA61230.1"/>
    </source>
</evidence>
<organism evidence="1">
    <name type="scientific">viral metagenome</name>
    <dbReference type="NCBI Taxonomy" id="1070528"/>
    <lineage>
        <taxon>unclassified sequences</taxon>
        <taxon>metagenomes</taxon>
        <taxon>organismal metagenomes</taxon>
    </lineage>
</organism>
<dbReference type="EMBL" id="MT141434">
    <property type="protein sequence ID" value="QJA61230.1"/>
    <property type="molecule type" value="Genomic_DNA"/>
</dbReference>
<accession>A0A6M3IUT8</accession>